<protein>
    <submittedName>
        <fullName evidence="2">DNA-directed RNA polymerase III subunit RPC5</fullName>
    </submittedName>
</protein>
<feature type="region of interest" description="Disordered" evidence="1">
    <location>
        <begin position="240"/>
        <end position="292"/>
    </location>
</feature>
<dbReference type="GO" id="GO:0005666">
    <property type="term" value="C:RNA polymerase III complex"/>
    <property type="evidence" value="ECO:0007669"/>
    <property type="project" value="TreeGrafter"/>
</dbReference>
<sequence>MDFDDLEEAPVKATSRVSKFAPKSSKLKPKPKAEPGPKTEPQPQPQPQPEPSISKPEPQEFVATVKKNEDGVETVSPSHIKPELNTDVQMETEPKSEPEDEAETGRDDPMDEDTPEDTVVREIDVFFTPSIDAETQLYVFQYPLRPSWRPYDIEDRCEEVRLKPESSEVELDLPIEMESSNIDREFANKYNVTKQTYATSWKPPRAGGRAATAAGLLMGDKLHLHPIHAVVQLRPKLQHLNSGGSKRKNVTSAGANATVKTEGSNEEKPVATSKKQNKPTEPSIEQKNEDDESWLPLKYHGCKSDISSRYLEQMMAQESSPIDFTMKAFDYVTALCPGGTSNNLSKGPSKRDLLSLPVEERLKKMLETYPPQRFSAIKHFAPEYSEEEILKFLQQHALLLWGLWTAKSSLLYPNGGAESLARDYVLLMFSKNLKVQSSDLNVRGELTTHVKEFLKQFGLETANLDKSAGEPKPYWKFKERPDESFKKLYPDIVEKQERLFKGLEQHLPGLVSNAGKRKIGKSAVANQGVNNEALKTVSSDQGTTSLAGVSTGKMTMSNETRHALPIALKKLFQTNKVCSFKVICQGLREMAVSKAMLSKGDSKIAVDAAHSLDGPHSELMAVINEVASEIHGHYVLKSSQDDPFRDVVIDMLRGSGPNAKLRKAEIIEAARRKLGREVPNNEYNKVMSELCVSKGSVWVLRNGDGSNQ</sequence>
<accession>A0A4D6LS89</accession>
<organism evidence="2 3">
    <name type="scientific">Vigna unguiculata</name>
    <name type="common">Cowpea</name>
    <dbReference type="NCBI Taxonomy" id="3917"/>
    <lineage>
        <taxon>Eukaryota</taxon>
        <taxon>Viridiplantae</taxon>
        <taxon>Streptophyta</taxon>
        <taxon>Embryophyta</taxon>
        <taxon>Tracheophyta</taxon>
        <taxon>Spermatophyta</taxon>
        <taxon>Magnoliopsida</taxon>
        <taxon>eudicotyledons</taxon>
        <taxon>Gunneridae</taxon>
        <taxon>Pentapetalae</taxon>
        <taxon>rosids</taxon>
        <taxon>fabids</taxon>
        <taxon>Fabales</taxon>
        <taxon>Fabaceae</taxon>
        <taxon>Papilionoideae</taxon>
        <taxon>50 kb inversion clade</taxon>
        <taxon>NPAAA clade</taxon>
        <taxon>indigoferoid/millettioid clade</taxon>
        <taxon>Phaseoleae</taxon>
        <taxon>Vigna</taxon>
    </lineage>
</organism>
<dbReference type="InterPro" id="IPR006886">
    <property type="entry name" value="RNA_pol_III_Rpc5"/>
</dbReference>
<feature type="compositionally biased region" description="Polar residues" evidence="1">
    <location>
        <begin position="240"/>
        <end position="262"/>
    </location>
</feature>
<dbReference type="Pfam" id="PF04801">
    <property type="entry name" value="RPC5"/>
    <property type="match status" value="1"/>
</dbReference>
<keyword evidence="2" id="KW-0804">Transcription</keyword>
<feature type="region of interest" description="Disordered" evidence="1">
    <location>
        <begin position="1"/>
        <end position="115"/>
    </location>
</feature>
<feature type="compositionally biased region" description="Pro residues" evidence="1">
    <location>
        <begin position="38"/>
        <end position="50"/>
    </location>
</feature>
<reference evidence="2 3" key="1">
    <citation type="submission" date="2019-04" db="EMBL/GenBank/DDBJ databases">
        <title>An improved genome assembly and genetic linkage map for asparagus bean, Vigna unguiculata ssp. sesquipedialis.</title>
        <authorList>
            <person name="Xia Q."/>
            <person name="Zhang R."/>
            <person name="Dong Y."/>
        </authorList>
    </citation>
    <scope>NUCLEOTIDE SEQUENCE [LARGE SCALE GENOMIC DNA]</scope>
    <source>
        <tissue evidence="2">Leaf</tissue>
    </source>
</reference>
<feature type="compositionally biased region" description="Low complexity" evidence="1">
    <location>
        <begin position="51"/>
        <end position="60"/>
    </location>
</feature>
<dbReference type="Proteomes" id="UP000501690">
    <property type="component" value="Linkage Group LG4"/>
</dbReference>
<dbReference type="AlphaFoldDB" id="A0A4D6LS89"/>
<dbReference type="EMBL" id="CP039348">
    <property type="protein sequence ID" value="QCD91802.1"/>
    <property type="molecule type" value="Genomic_DNA"/>
</dbReference>
<evidence type="ECO:0000313" key="3">
    <source>
        <dbReference type="Proteomes" id="UP000501690"/>
    </source>
</evidence>
<keyword evidence="3" id="KW-1185">Reference proteome</keyword>
<dbReference type="PANTHER" id="PTHR12069">
    <property type="entry name" value="DNA-DIRECTED RNA POLYMERASES III 80 KDA POLYPEPTIDE RNA POLYMERASE III SUBUNIT 5"/>
    <property type="match status" value="1"/>
</dbReference>
<name>A0A4D6LS89_VIGUN</name>
<proteinExistence type="predicted"/>
<feature type="compositionally biased region" description="Basic and acidic residues" evidence="1">
    <location>
        <begin position="92"/>
        <end position="108"/>
    </location>
</feature>
<keyword evidence="2" id="KW-0240">DNA-directed RNA polymerase</keyword>
<gene>
    <name evidence="2" type="ORF">DEO72_LG4g2770</name>
</gene>
<evidence type="ECO:0000313" key="2">
    <source>
        <dbReference type="EMBL" id="QCD91802.1"/>
    </source>
</evidence>
<dbReference type="PANTHER" id="PTHR12069:SF0">
    <property type="entry name" value="DNA-DIRECTED RNA POLYMERASE III SUBUNIT RPC5"/>
    <property type="match status" value="1"/>
</dbReference>
<evidence type="ECO:0000256" key="1">
    <source>
        <dbReference type="SAM" id="MobiDB-lite"/>
    </source>
</evidence>
<dbReference type="GO" id="GO:0042797">
    <property type="term" value="P:tRNA transcription by RNA polymerase III"/>
    <property type="evidence" value="ECO:0007669"/>
    <property type="project" value="TreeGrafter"/>
</dbReference>